<keyword evidence="11" id="KW-1185">Reference proteome</keyword>
<feature type="domain" description="C2H2-type" evidence="9">
    <location>
        <begin position="120"/>
        <end position="147"/>
    </location>
</feature>
<dbReference type="SMART" id="SM00355">
    <property type="entry name" value="ZnF_C2H2"/>
    <property type="match status" value="3"/>
</dbReference>
<proteinExistence type="predicted"/>
<dbReference type="PANTHER" id="PTHR24394:SF29">
    <property type="entry name" value="MYONEURIN"/>
    <property type="match status" value="1"/>
</dbReference>
<dbReference type="InterPro" id="IPR013087">
    <property type="entry name" value="Znf_C2H2_type"/>
</dbReference>
<evidence type="ECO:0000256" key="3">
    <source>
        <dbReference type="ARBA" id="ARBA00022737"/>
    </source>
</evidence>
<feature type="compositionally biased region" description="Low complexity" evidence="8">
    <location>
        <begin position="96"/>
        <end position="110"/>
    </location>
</feature>
<comment type="caution">
    <text evidence="10">The sequence shown here is derived from an EMBL/GenBank/DDBJ whole genome shotgun (WGS) entry which is preliminary data.</text>
</comment>
<evidence type="ECO:0000256" key="6">
    <source>
        <dbReference type="ARBA" id="ARBA00023242"/>
    </source>
</evidence>
<keyword evidence="4 7" id="KW-0863">Zinc-finger</keyword>
<keyword evidence="6" id="KW-0539">Nucleus</keyword>
<accession>A0AAV4XLA6</accession>
<evidence type="ECO:0000256" key="7">
    <source>
        <dbReference type="PROSITE-ProRule" id="PRU00042"/>
    </source>
</evidence>
<evidence type="ECO:0000256" key="1">
    <source>
        <dbReference type="ARBA" id="ARBA00004123"/>
    </source>
</evidence>
<keyword evidence="2" id="KW-0479">Metal-binding</keyword>
<feature type="domain" description="C2H2-type" evidence="9">
    <location>
        <begin position="148"/>
        <end position="178"/>
    </location>
</feature>
<dbReference type="PROSITE" id="PS00028">
    <property type="entry name" value="ZINC_FINGER_C2H2_1"/>
    <property type="match status" value="1"/>
</dbReference>
<evidence type="ECO:0000256" key="5">
    <source>
        <dbReference type="ARBA" id="ARBA00022833"/>
    </source>
</evidence>
<dbReference type="Gene3D" id="3.30.160.60">
    <property type="entry name" value="Classic Zinc Finger"/>
    <property type="match status" value="3"/>
</dbReference>
<comment type="subcellular location">
    <subcellularLocation>
        <location evidence="1">Nucleus</location>
    </subcellularLocation>
</comment>
<evidence type="ECO:0000256" key="4">
    <source>
        <dbReference type="ARBA" id="ARBA00022771"/>
    </source>
</evidence>
<name>A0AAV4XLA6_CAEEX</name>
<organism evidence="10 11">
    <name type="scientific">Caerostris extrusa</name>
    <name type="common">Bark spider</name>
    <name type="synonym">Caerostris bankana</name>
    <dbReference type="NCBI Taxonomy" id="172846"/>
    <lineage>
        <taxon>Eukaryota</taxon>
        <taxon>Metazoa</taxon>
        <taxon>Ecdysozoa</taxon>
        <taxon>Arthropoda</taxon>
        <taxon>Chelicerata</taxon>
        <taxon>Arachnida</taxon>
        <taxon>Araneae</taxon>
        <taxon>Araneomorphae</taxon>
        <taxon>Entelegynae</taxon>
        <taxon>Araneoidea</taxon>
        <taxon>Araneidae</taxon>
        <taxon>Caerostris</taxon>
    </lineage>
</organism>
<dbReference type="AlphaFoldDB" id="A0AAV4XLA6"/>
<dbReference type="GO" id="GO:0000981">
    <property type="term" value="F:DNA-binding transcription factor activity, RNA polymerase II-specific"/>
    <property type="evidence" value="ECO:0007669"/>
    <property type="project" value="TreeGrafter"/>
</dbReference>
<feature type="region of interest" description="Disordered" evidence="8">
    <location>
        <begin position="96"/>
        <end position="116"/>
    </location>
</feature>
<evidence type="ECO:0000313" key="10">
    <source>
        <dbReference type="EMBL" id="GIY95917.1"/>
    </source>
</evidence>
<dbReference type="InterPro" id="IPR036236">
    <property type="entry name" value="Znf_C2H2_sf"/>
</dbReference>
<dbReference type="GO" id="GO:0008270">
    <property type="term" value="F:zinc ion binding"/>
    <property type="evidence" value="ECO:0007669"/>
    <property type="project" value="UniProtKB-KW"/>
</dbReference>
<evidence type="ECO:0000256" key="8">
    <source>
        <dbReference type="SAM" id="MobiDB-lite"/>
    </source>
</evidence>
<dbReference type="SUPFAM" id="SSF57667">
    <property type="entry name" value="beta-beta-alpha zinc fingers"/>
    <property type="match status" value="2"/>
</dbReference>
<dbReference type="PROSITE" id="PS50157">
    <property type="entry name" value="ZINC_FINGER_C2H2_2"/>
    <property type="match status" value="2"/>
</dbReference>
<evidence type="ECO:0000313" key="11">
    <source>
        <dbReference type="Proteomes" id="UP001054945"/>
    </source>
</evidence>
<evidence type="ECO:0000256" key="2">
    <source>
        <dbReference type="ARBA" id="ARBA00022723"/>
    </source>
</evidence>
<sequence length="231" mass="26069">MGAEGGQNAVRSSENVQKFAEYFLLPPTSNNRNISNTIDSASGCRVRNKKIRTYEMNPNEDSVQLLDLSIGEASYKTDGISGGENCSCQRTQSNTYTSSTECSSSALSSTKNSGDQGRKHACDVCRNELSNLSSLKRHKRAHYGEKQFVCNTCPNRFARQSHLVDHKRHEAIHSRTKPHHCDYCDFENAHKPSLDKHLEAHHSEHKEKCPVCCNYFYSKKSLQSHECKKPQ</sequence>
<protein>
    <recommendedName>
        <fullName evidence="9">C2H2-type domain-containing protein</fullName>
    </recommendedName>
</protein>
<keyword evidence="5" id="KW-0862">Zinc</keyword>
<dbReference type="GO" id="GO:0005634">
    <property type="term" value="C:nucleus"/>
    <property type="evidence" value="ECO:0007669"/>
    <property type="project" value="UniProtKB-SubCell"/>
</dbReference>
<dbReference type="PANTHER" id="PTHR24394">
    <property type="entry name" value="ZINC FINGER PROTEIN"/>
    <property type="match status" value="1"/>
</dbReference>
<evidence type="ECO:0000259" key="9">
    <source>
        <dbReference type="PROSITE" id="PS50157"/>
    </source>
</evidence>
<dbReference type="Proteomes" id="UP001054945">
    <property type="component" value="Unassembled WGS sequence"/>
</dbReference>
<dbReference type="EMBL" id="BPLR01017979">
    <property type="protein sequence ID" value="GIY95917.1"/>
    <property type="molecule type" value="Genomic_DNA"/>
</dbReference>
<keyword evidence="3" id="KW-0677">Repeat</keyword>
<reference evidence="10 11" key="1">
    <citation type="submission" date="2021-06" db="EMBL/GenBank/DDBJ databases">
        <title>Caerostris extrusa draft genome.</title>
        <authorList>
            <person name="Kono N."/>
            <person name="Arakawa K."/>
        </authorList>
    </citation>
    <scope>NUCLEOTIDE SEQUENCE [LARGE SCALE GENOMIC DNA]</scope>
</reference>
<gene>
    <name evidence="10" type="ORF">CEXT_557171</name>
</gene>